<evidence type="ECO:0000313" key="4">
    <source>
        <dbReference type="EMBL" id="KTD83022.1"/>
    </source>
</evidence>
<dbReference type="SUPFAM" id="SSF55073">
    <property type="entry name" value="Nucleotide cyclase"/>
    <property type="match status" value="1"/>
</dbReference>
<dbReference type="RefSeq" id="WP_058479012.1">
    <property type="nucleotide sequence ID" value="NZ_CAAAIQ010000017.1"/>
</dbReference>
<evidence type="ECO:0000313" key="5">
    <source>
        <dbReference type="Proteomes" id="UP000054729"/>
    </source>
</evidence>
<gene>
    <name evidence="4" type="ORF">Lwal_0138</name>
</gene>
<protein>
    <recommendedName>
        <fullName evidence="1">diguanylate cyclase</fullName>
        <ecNumber evidence="1">2.7.7.65</ecNumber>
    </recommendedName>
</protein>
<proteinExistence type="predicted"/>
<accession>A0A0W1AP28</accession>
<evidence type="ECO:0000256" key="1">
    <source>
        <dbReference type="ARBA" id="ARBA00012528"/>
    </source>
</evidence>
<comment type="caution">
    <text evidence="4">The sequence shown here is derived from an EMBL/GenBank/DDBJ whole genome shotgun (WGS) entry which is preliminary data.</text>
</comment>
<dbReference type="SMART" id="SM00267">
    <property type="entry name" value="GGDEF"/>
    <property type="match status" value="1"/>
</dbReference>
<dbReference type="InterPro" id="IPR000160">
    <property type="entry name" value="GGDEF_dom"/>
</dbReference>
<dbReference type="InterPro" id="IPR050469">
    <property type="entry name" value="Diguanylate_Cyclase"/>
</dbReference>
<dbReference type="NCBIfam" id="TIGR00254">
    <property type="entry name" value="GGDEF"/>
    <property type="match status" value="1"/>
</dbReference>
<dbReference type="SUPFAM" id="SSF55781">
    <property type="entry name" value="GAF domain-like"/>
    <property type="match status" value="1"/>
</dbReference>
<dbReference type="InterPro" id="IPR029016">
    <property type="entry name" value="GAF-like_dom_sf"/>
</dbReference>
<dbReference type="InterPro" id="IPR029787">
    <property type="entry name" value="Nucleotide_cyclase"/>
</dbReference>
<dbReference type="Proteomes" id="UP000054729">
    <property type="component" value="Unassembled WGS sequence"/>
</dbReference>
<dbReference type="Gene3D" id="3.30.450.40">
    <property type="match status" value="1"/>
</dbReference>
<sequence>MLNDSFLANLNLISNQIGNLLSTPIEHNFERLARLAKRMFNVSGIAICLFDEKRQLAKPVVSFDISQIDLFMPFFNEFNNDDIFVVEDTAKNERLKNHRLVVKEPNLRFYVSCPIFERHGKKIGSLILFDYKPRTFGLTDLTNLNDIVRLIETEIRNYRLSKAQKLFLQEIANTDRTSFTDELTRAWGYESCLKILNYQIGESQKEKSSFAVAIVDIDHLQAINEKYGKEAGDQVLTVTSSTLLKSCRDEDTIARGHDEDFIVIIHAPNIDNIKTVVNRIRDNIAKAEVQLPSDKITFKATIGVTVFDEKNSTVENLIQNARFALLKGKRLGRNRIEFS</sequence>
<dbReference type="Pfam" id="PF00990">
    <property type="entry name" value="GGDEF"/>
    <property type="match status" value="1"/>
</dbReference>
<keyword evidence="5" id="KW-1185">Reference proteome</keyword>
<dbReference type="EMBL" id="LNZB01000004">
    <property type="protein sequence ID" value="KTD83022.1"/>
    <property type="molecule type" value="Genomic_DNA"/>
</dbReference>
<reference evidence="4 5" key="1">
    <citation type="submission" date="2015-11" db="EMBL/GenBank/DDBJ databases">
        <title>Genomic analysis of 38 Legionella species identifies large and diverse effector repertoires.</title>
        <authorList>
            <person name="Burstein D."/>
            <person name="Amaro F."/>
            <person name="Zusman T."/>
            <person name="Lifshitz Z."/>
            <person name="Cohen O."/>
            <person name="Gilbert J.A."/>
            <person name="Pupko T."/>
            <person name="Shuman H.A."/>
            <person name="Segal G."/>
        </authorList>
    </citation>
    <scope>NUCLEOTIDE SEQUENCE [LARGE SCALE GENOMIC DNA]</scope>
    <source>
        <strain evidence="4 5">ATCC 51914</strain>
    </source>
</reference>
<dbReference type="PATRIC" id="fig|66969.6.peg.153"/>
<evidence type="ECO:0000256" key="2">
    <source>
        <dbReference type="ARBA" id="ARBA00034247"/>
    </source>
</evidence>
<name>A0A0W1AP28_9GAMM</name>
<dbReference type="Gene3D" id="3.30.70.270">
    <property type="match status" value="1"/>
</dbReference>
<evidence type="ECO:0000259" key="3">
    <source>
        <dbReference type="PROSITE" id="PS50887"/>
    </source>
</evidence>
<dbReference type="STRING" id="66969.Lwal_0138"/>
<dbReference type="PANTHER" id="PTHR45138:SF9">
    <property type="entry name" value="DIGUANYLATE CYCLASE DGCM-RELATED"/>
    <property type="match status" value="1"/>
</dbReference>
<dbReference type="CDD" id="cd01949">
    <property type="entry name" value="GGDEF"/>
    <property type="match status" value="1"/>
</dbReference>
<dbReference type="EC" id="2.7.7.65" evidence="1"/>
<feature type="domain" description="GGDEF" evidence="3">
    <location>
        <begin position="208"/>
        <end position="339"/>
    </location>
</feature>
<dbReference type="Pfam" id="PF01590">
    <property type="entry name" value="GAF"/>
    <property type="match status" value="1"/>
</dbReference>
<dbReference type="PROSITE" id="PS50887">
    <property type="entry name" value="GGDEF"/>
    <property type="match status" value="1"/>
</dbReference>
<dbReference type="OrthoDB" id="9803824at2"/>
<dbReference type="InterPro" id="IPR003018">
    <property type="entry name" value="GAF"/>
</dbReference>
<dbReference type="InterPro" id="IPR043128">
    <property type="entry name" value="Rev_trsase/Diguanyl_cyclase"/>
</dbReference>
<organism evidence="4 5">
    <name type="scientific">Legionella waltersii</name>
    <dbReference type="NCBI Taxonomy" id="66969"/>
    <lineage>
        <taxon>Bacteria</taxon>
        <taxon>Pseudomonadati</taxon>
        <taxon>Pseudomonadota</taxon>
        <taxon>Gammaproteobacteria</taxon>
        <taxon>Legionellales</taxon>
        <taxon>Legionellaceae</taxon>
        <taxon>Legionella</taxon>
    </lineage>
</organism>
<dbReference type="AlphaFoldDB" id="A0A0W1AP28"/>
<dbReference type="PANTHER" id="PTHR45138">
    <property type="entry name" value="REGULATORY COMPONENTS OF SENSORY TRANSDUCTION SYSTEM"/>
    <property type="match status" value="1"/>
</dbReference>
<dbReference type="GO" id="GO:0052621">
    <property type="term" value="F:diguanylate cyclase activity"/>
    <property type="evidence" value="ECO:0007669"/>
    <property type="project" value="UniProtKB-EC"/>
</dbReference>
<comment type="catalytic activity">
    <reaction evidence="2">
        <text>2 GTP = 3',3'-c-di-GMP + 2 diphosphate</text>
        <dbReference type="Rhea" id="RHEA:24898"/>
        <dbReference type="ChEBI" id="CHEBI:33019"/>
        <dbReference type="ChEBI" id="CHEBI:37565"/>
        <dbReference type="ChEBI" id="CHEBI:58805"/>
        <dbReference type="EC" id="2.7.7.65"/>
    </reaction>
</comment>